<proteinExistence type="predicted"/>
<feature type="non-terminal residue" evidence="1">
    <location>
        <position position="1"/>
    </location>
</feature>
<dbReference type="OrthoDB" id="581127at2759"/>
<sequence>TTRSYPNRLSNTSSDALSVKNTSVDERKITIILCTKNYCGSHDTVCYCCQDAIRDQCYNTWDECKARCPVCNPECPPPQALPPIMMEGQILHVVKNATL</sequence>
<comment type="caution">
    <text evidence="1">The sequence shown here is derived from an EMBL/GenBank/DDBJ whole genome shotgun (WGS) entry which is preliminary data.</text>
</comment>
<keyword evidence="2" id="KW-1185">Reference proteome</keyword>
<gene>
    <name evidence="1" type="ORF">BAE44_0016410</name>
</gene>
<evidence type="ECO:0000313" key="2">
    <source>
        <dbReference type="Proteomes" id="UP000095767"/>
    </source>
</evidence>
<reference evidence="1 2" key="1">
    <citation type="submission" date="2016-09" db="EMBL/GenBank/DDBJ databases">
        <title>The draft genome of Dichanthelium oligosanthes: A C3 panicoid grass species.</title>
        <authorList>
            <person name="Studer A.J."/>
            <person name="Schnable J.C."/>
            <person name="Brutnell T.P."/>
        </authorList>
    </citation>
    <scope>NUCLEOTIDE SEQUENCE [LARGE SCALE GENOMIC DNA]</scope>
    <source>
        <strain evidence="2">cv. Kellogg 1175</strain>
        <tissue evidence="1">Leaf</tissue>
    </source>
</reference>
<accession>A0A1E5VBU0</accession>
<evidence type="ECO:0000313" key="1">
    <source>
        <dbReference type="EMBL" id="OEL22571.1"/>
    </source>
</evidence>
<dbReference type="AlphaFoldDB" id="A0A1E5VBU0"/>
<organism evidence="1 2">
    <name type="scientific">Dichanthelium oligosanthes</name>
    <dbReference type="NCBI Taxonomy" id="888268"/>
    <lineage>
        <taxon>Eukaryota</taxon>
        <taxon>Viridiplantae</taxon>
        <taxon>Streptophyta</taxon>
        <taxon>Embryophyta</taxon>
        <taxon>Tracheophyta</taxon>
        <taxon>Spermatophyta</taxon>
        <taxon>Magnoliopsida</taxon>
        <taxon>Liliopsida</taxon>
        <taxon>Poales</taxon>
        <taxon>Poaceae</taxon>
        <taxon>PACMAD clade</taxon>
        <taxon>Panicoideae</taxon>
        <taxon>Panicodae</taxon>
        <taxon>Paniceae</taxon>
        <taxon>Dichantheliinae</taxon>
        <taxon>Dichanthelium</taxon>
    </lineage>
</organism>
<protein>
    <submittedName>
        <fullName evidence="1">Uncharacterized protein</fullName>
    </submittedName>
</protein>
<dbReference type="Proteomes" id="UP000095767">
    <property type="component" value="Unassembled WGS sequence"/>
</dbReference>
<dbReference type="EMBL" id="LWDX02044989">
    <property type="protein sequence ID" value="OEL22571.1"/>
    <property type="molecule type" value="Genomic_DNA"/>
</dbReference>
<name>A0A1E5VBU0_9POAL</name>